<comment type="pathway">
    <text evidence="2">Protein modification; protein ubiquitination.</text>
</comment>
<evidence type="ECO:0000256" key="9">
    <source>
        <dbReference type="SAM" id="MobiDB-lite"/>
    </source>
</evidence>
<dbReference type="Gene3D" id="3.10.20.90">
    <property type="entry name" value="Phosphatidylinositol 3-kinase Catalytic Subunit, Chain A, domain 1"/>
    <property type="match status" value="1"/>
</dbReference>
<comment type="catalytic activity">
    <reaction evidence="1">
        <text>S-ubiquitinyl-[E2 ubiquitin-conjugating enzyme]-L-cysteine + [acceptor protein]-L-lysine = [E2 ubiquitin-conjugating enzyme]-L-cysteine + N(6)-ubiquitinyl-[acceptor protein]-L-lysine.</text>
        <dbReference type="EC" id="2.3.2.27"/>
    </reaction>
</comment>
<dbReference type="Proteomes" id="UP000887540">
    <property type="component" value="Unplaced"/>
</dbReference>
<reference evidence="12" key="1">
    <citation type="submission" date="2022-11" db="UniProtKB">
        <authorList>
            <consortium name="WormBaseParasite"/>
        </authorList>
    </citation>
    <scope>IDENTIFICATION</scope>
</reference>
<evidence type="ECO:0000313" key="12">
    <source>
        <dbReference type="WBParaSite" id="ACRNAN_Path_879.g3376.t1"/>
    </source>
</evidence>
<dbReference type="PROSITE" id="PS00518">
    <property type="entry name" value="ZF_RING_1"/>
    <property type="match status" value="1"/>
</dbReference>
<dbReference type="SMART" id="SM00184">
    <property type="entry name" value="RING"/>
    <property type="match status" value="1"/>
</dbReference>
<keyword evidence="6 8" id="KW-0863">Zinc-finger</keyword>
<evidence type="ECO:0000256" key="6">
    <source>
        <dbReference type="ARBA" id="ARBA00022771"/>
    </source>
</evidence>
<evidence type="ECO:0000256" key="4">
    <source>
        <dbReference type="ARBA" id="ARBA00022679"/>
    </source>
</evidence>
<keyword evidence="7" id="KW-0862">Zinc</keyword>
<accession>A0A914CD83</accession>
<evidence type="ECO:0000256" key="2">
    <source>
        <dbReference type="ARBA" id="ARBA00004906"/>
    </source>
</evidence>
<evidence type="ECO:0000256" key="8">
    <source>
        <dbReference type="PROSITE-ProRule" id="PRU00175"/>
    </source>
</evidence>
<evidence type="ECO:0000313" key="11">
    <source>
        <dbReference type="Proteomes" id="UP000887540"/>
    </source>
</evidence>
<keyword evidence="4" id="KW-0808">Transferase</keyword>
<dbReference type="InterPro" id="IPR013083">
    <property type="entry name" value="Znf_RING/FYVE/PHD"/>
</dbReference>
<dbReference type="PANTHER" id="PTHR46076:SF3">
    <property type="entry name" value="E3 UBIQUITIN-PROTEIN LIGASE RING1"/>
    <property type="match status" value="1"/>
</dbReference>
<proteinExistence type="predicted"/>
<evidence type="ECO:0000256" key="7">
    <source>
        <dbReference type="ARBA" id="ARBA00022833"/>
    </source>
</evidence>
<name>A0A914CD83_9BILA</name>
<dbReference type="WBParaSite" id="ACRNAN_Path_879.g3376.t1">
    <property type="protein sequence ID" value="ACRNAN_Path_879.g3376.t1"/>
    <property type="gene ID" value="ACRNAN_Path_879.g3376"/>
</dbReference>
<dbReference type="InterPro" id="IPR017907">
    <property type="entry name" value="Znf_RING_CS"/>
</dbReference>
<evidence type="ECO:0000256" key="5">
    <source>
        <dbReference type="ARBA" id="ARBA00022723"/>
    </source>
</evidence>
<dbReference type="Pfam" id="PF13923">
    <property type="entry name" value="zf-C3HC4_2"/>
    <property type="match status" value="1"/>
</dbReference>
<keyword evidence="5" id="KW-0479">Metal-binding</keyword>
<evidence type="ECO:0000256" key="3">
    <source>
        <dbReference type="ARBA" id="ARBA00012483"/>
    </source>
</evidence>
<dbReference type="GO" id="GO:0061630">
    <property type="term" value="F:ubiquitin protein ligase activity"/>
    <property type="evidence" value="ECO:0007669"/>
    <property type="project" value="UniProtKB-EC"/>
</dbReference>
<dbReference type="GO" id="GO:0000151">
    <property type="term" value="C:ubiquitin ligase complex"/>
    <property type="evidence" value="ECO:0007669"/>
    <property type="project" value="InterPro"/>
</dbReference>
<protein>
    <recommendedName>
        <fullName evidence="3">RING-type E3 ubiquitin transferase</fullName>
        <ecNumber evidence="3">2.3.2.27</ecNumber>
    </recommendedName>
</protein>
<evidence type="ECO:0000259" key="10">
    <source>
        <dbReference type="PROSITE" id="PS50089"/>
    </source>
</evidence>
<organism evidence="11 12">
    <name type="scientific">Acrobeloides nanus</name>
    <dbReference type="NCBI Taxonomy" id="290746"/>
    <lineage>
        <taxon>Eukaryota</taxon>
        <taxon>Metazoa</taxon>
        <taxon>Ecdysozoa</taxon>
        <taxon>Nematoda</taxon>
        <taxon>Chromadorea</taxon>
        <taxon>Rhabditida</taxon>
        <taxon>Tylenchina</taxon>
        <taxon>Cephalobomorpha</taxon>
        <taxon>Cephaloboidea</taxon>
        <taxon>Cephalobidae</taxon>
        <taxon>Acrobeloides</taxon>
    </lineage>
</organism>
<dbReference type="GO" id="GO:0031519">
    <property type="term" value="C:PcG protein complex"/>
    <property type="evidence" value="ECO:0007669"/>
    <property type="project" value="TreeGrafter"/>
</dbReference>
<dbReference type="GO" id="GO:0003682">
    <property type="term" value="F:chromatin binding"/>
    <property type="evidence" value="ECO:0007669"/>
    <property type="project" value="TreeGrafter"/>
</dbReference>
<dbReference type="PANTHER" id="PTHR46076">
    <property type="entry name" value="E3 UBIQUITIN-PROTEIN LIGASE RING1 / RING 2 FAMILY MEMBER"/>
    <property type="match status" value="1"/>
</dbReference>
<sequence>MDRLADATKFKPVSKNSQIESATAQGMTAKKCHEVKPSFILNPYDSTRNAHTSKAQIRKDETVIIDRFKDEITCSVCKKILQNPSLITPCMHRVCKTCLPVKEAHKKCPICENEIRKISHDRNFELLINKLIKREKNIPRLSVLEVLEANGVEFDLLKKGTILNDRTKANTFIHESNKHFCEPSTSNNYARDELEEPKIKHSRSGSPSSRLVIDESDPELDDELYPPTLNSEVAGNHISNHLPCMVKPSSIQPPPILVSSPSKGPPTFIVLPKESAMYAMNTQANGTFASNSSNEYNETTLSNSGIKGQYITPNVHPTTSLKRPYPVNNVPTSSNLSRLTPIKPKFSQHDIIQIRTPGCWINFRAEQLNILPLAIDPSSLVRLSGNSLEPNFNNVISLCDNEPPNYSAALAVTQPTTVEMTPELRNLLAQLPPTVIELLPECCREKQAIKPVFADESAINVRRQRLSRGMFAPLILWPDGSIYKEDLPTCTKHPRYIYTTLDASVGHLVEYILKRTEIEANWNQRDKYTVEITHLDEEKDEVVLLLSSKTKECFNQPGLESAEFLSLKVDEGLFNTMIAISQPFKALSPMLTVADLFKHYHPNKKRPLKVVYRFVQNEG</sequence>
<dbReference type="InterPro" id="IPR043540">
    <property type="entry name" value="RING1/RING2"/>
</dbReference>
<evidence type="ECO:0000256" key="1">
    <source>
        <dbReference type="ARBA" id="ARBA00000900"/>
    </source>
</evidence>
<dbReference type="InterPro" id="IPR001841">
    <property type="entry name" value="Znf_RING"/>
</dbReference>
<dbReference type="AlphaFoldDB" id="A0A914CD83"/>
<dbReference type="Gene3D" id="3.30.40.10">
    <property type="entry name" value="Zinc/RING finger domain, C3HC4 (zinc finger)"/>
    <property type="match status" value="1"/>
</dbReference>
<dbReference type="EC" id="2.3.2.27" evidence="3"/>
<dbReference type="GO" id="GO:0008270">
    <property type="term" value="F:zinc ion binding"/>
    <property type="evidence" value="ECO:0007669"/>
    <property type="project" value="UniProtKB-KW"/>
</dbReference>
<dbReference type="SUPFAM" id="SSF57850">
    <property type="entry name" value="RING/U-box"/>
    <property type="match status" value="1"/>
</dbReference>
<dbReference type="PROSITE" id="PS50089">
    <property type="entry name" value="ZF_RING_2"/>
    <property type="match status" value="1"/>
</dbReference>
<feature type="region of interest" description="Disordered" evidence="9">
    <location>
        <begin position="195"/>
        <end position="219"/>
    </location>
</feature>
<feature type="domain" description="RING-type" evidence="10">
    <location>
        <begin position="74"/>
        <end position="112"/>
    </location>
</feature>
<keyword evidence="11" id="KW-1185">Reference proteome</keyword>